<sequence length="63" mass="6950">MNGSSGQSSGLPFTSVLSLRGMWHKRATPAKIALWDAMMHWGAWLLSRKPSHCSTLWPPTAVD</sequence>
<proteinExistence type="predicted"/>
<organism evidence="1 2">
    <name type="scientific">Arthrobacter parietis</name>
    <dbReference type="NCBI Taxonomy" id="271434"/>
    <lineage>
        <taxon>Bacteria</taxon>
        <taxon>Bacillati</taxon>
        <taxon>Actinomycetota</taxon>
        <taxon>Actinomycetes</taxon>
        <taxon>Micrococcales</taxon>
        <taxon>Micrococcaceae</taxon>
        <taxon>Arthrobacter</taxon>
    </lineage>
</organism>
<keyword evidence="2" id="KW-1185">Reference proteome</keyword>
<reference evidence="2" key="1">
    <citation type="journal article" date="2019" name="Int. J. Syst. Evol. Microbiol.">
        <title>The Global Catalogue of Microorganisms (GCM) 10K type strain sequencing project: providing services to taxonomists for standard genome sequencing and annotation.</title>
        <authorList>
            <consortium name="The Broad Institute Genomics Platform"/>
            <consortium name="The Broad Institute Genome Sequencing Center for Infectious Disease"/>
            <person name="Wu L."/>
            <person name="Ma J."/>
        </authorList>
    </citation>
    <scope>NUCLEOTIDE SEQUENCE [LARGE SCALE GENOMIC DNA]</scope>
    <source>
        <strain evidence="2">JCM 14917</strain>
    </source>
</reference>
<comment type="caution">
    <text evidence="1">The sequence shown here is derived from an EMBL/GenBank/DDBJ whole genome shotgun (WGS) entry which is preliminary data.</text>
</comment>
<gene>
    <name evidence="1" type="ORF">GCM10009784_27670</name>
</gene>
<evidence type="ECO:0000313" key="1">
    <source>
        <dbReference type="EMBL" id="GAA2177353.1"/>
    </source>
</evidence>
<accession>A0ABP5MUL7</accession>
<dbReference type="Proteomes" id="UP001500974">
    <property type="component" value="Unassembled WGS sequence"/>
</dbReference>
<evidence type="ECO:0000313" key="2">
    <source>
        <dbReference type="Proteomes" id="UP001500974"/>
    </source>
</evidence>
<dbReference type="EMBL" id="BAAAON010000003">
    <property type="protein sequence ID" value="GAA2177353.1"/>
    <property type="molecule type" value="Genomic_DNA"/>
</dbReference>
<name>A0ABP5MUL7_9MICC</name>
<protein>
    <submittedName>
        <fullName evidence="1">Uncharacterized protein</fullName>
    </submittedName>
</protein>